<keyword evidence="1" id="KW-1133">Transmembrane helix</keyword>
<keyword evidence="1" id="KW-0812">Transmembrane</keyword>
<dbReference type="Proteomes" id="UP000245119">
    <property type="component" value="Linkage Group LG10"/>
</dbReference>
<gene>
    <name evidence="2" type="ORF">C0Q70_16254</name>
</gene>
<dbReference type="AlphaFoldDB" id="A0A2T7NPB7"/>
<dbReference type="OrthoDB" id="6161232at2759"/>
<dbReference type="EMBL" id="PZQS01000010">
    <property type="protein sequence ID" value="PVD22993.1"/>
    <property type="molecule type" value="Genomic_DNA"/>
</dbReference>
<protein>
    <recommendedName>
        <fullName evidence="4">Pacifastin domain-containing protein</fullName>
    </recommendedName>
</protein>
<feature type="transmembrane region" description="Helical" evidence="1">
    <location>
        <begin position="6"/>
        <end position="25"/>
    </location>
</feature>
<organism evidence="2 3">
    <name type="scientific">Pomacea canaliculata</name>
    <name type="common">Golden apple snail</name>
    <dbReference type="NCBI Taxonomy" id="400727"/>
    <lineage>
        <taxon>Eukaryota</taxon>
        <taxon>Metazoa</taxon>
        <taxon>Spiralia</taxon>
        <taxon>Lophotrochozoa</taxon>
        <taxon>Mollusca</taxon>
        <taxon>Gastropoda</taxon>
        <taxon>Caenogastropoda</taxon>
        <taxon>Architaenioglossa</taxon>
        <taxon>Ampullarioidea</taxon>
        <taxon>Ampullariidae</taxon>
        <taxon>Pomacea</taxon>
    </lineage>
</organism>
<keyword evidence="1" id="KW-0472">Membrane</keyword>
<comment type="caution">
    <text evidence="2">The sequence shown here is derived from an EMBL/GenBank/DDBJ whole genome shotgun (WGS) entry which is preliminary data.</text>
</comment>
<name>A0A2T7NPB7_POMCA</name>
<keyword evidence="3" id="KW-1185">Reference proteome</keyword>
<sequence>MELPKYRYGYLATVATILAVTMLYLPAVQCRRLGEAAMGPEPSGTSGSTAASGACAPAMEFSAPAQTVTPPSSFVSELLVVYMMSNATPECEQELICVQTVFKGNIPTFTSVPGLVKKVAPCPLVGQRWSDGCYKCRCRRNGITCRLDATCHHLHHHPVPCLADERCICGPDGVPSCTAEVIDRRAFSAHRLDLRFPDVTYEFVRAQEGGHHKALKKAEKHGDISISGKEDLTGFQDSQKEDTSQELLIMSDNLCRLGSRWYGGSLRCFCDVDGAITCGDPAVVTAFIDNFSVSPAWTLQQDESYGTSGGKFIPHRASFFKQNQ</sequence>
<proteinExistence type="predicted"/>
<evidence type="ECO:0000256" key="1">
    <source>
        <dbReference type="SAM" id="Phobius"/>
    </source>
</evidence>
<evidence type="ECO:0000313" key="2">
    <source>
        <dbReference type="EMBL" id="PVD22993.1"/>
    </source>
</evidence>
<accession>A0A2T7NPB7</accession>
<evidence type="ECO:0008006" key="4">
    <source>
        <dbReference type="Google" id="ProtNLM"/>
    </source>
</evidence>
<evidence type="ECO:0000313" key="3">
    <source>
        <dbReference type="Proteomes" id="UP000245119"/>
    </source>
</evidence>
<reference evidence="2 3" key="1">
    <citation type="submission" date="2018-04" db="EMBL/GenBank/DDBJ databases">
        <title>The genome of golden apple snail Pomacea canaliculata provides insight into stress tolerance and invasive adaptation.</title>
        <authorList>
            <person name="Liu C."/>
            <person name="Liu B."/>
            <person name="Ren Y."/>
            <person name="Zhang Y."/>
            <person name="Wang H."/>
            <person name="Li S."/>
            <person name="Jiang F."/>
            <person name="Yin L."/>
            <person name="Zhang G."/>
            <person name="Qian W."/>
            <person name="Fan W."/>
        </authorList>
    </citation>
    <scope>NUCLEOTIDE SEQUENCE [LARGE SCALE GENOMIC DNA]</scope>
    <source>
        <strain evidence="2">SZHN2017</strain>
        <tissue evidence="2">Muscle</tissue>
    </source>
</reference>